<protein>
    <submittedName>
        <fullName evidence="1">Uncharacterized protein</fullName>
    </submittedName>
</protein>
<keyword evidence="2" id="KW-1185">Reference proteome</keyword>
<reference evidence="1 2" key="1">
    <citation type="submission" date="2015-09" db="EMBL/GenBank/DDBJ databases">
        <title>Host preference determinants of Valsa canker pathogens revealed by comparative genomics.</title>
        <authorList>
            <person name="Yin Z."/>
            <person name="Huang L."/>
        </authorList>
    </citation>
    <scope>NUCLEOTIDE SEQUENCE [LARGE SCALE GENOMIC DNA]</scope>
    <source>
        <strain evidence="1 2">YSFL</strain>
    </source>
</reference>
<evidence type="ECO:0000313" key="2">
    <source>
        <dbReference type="Proteomes" id="UP000284375"/>
    </source>
</evidence>
<name>A0A423W120_CYTCH</name>
<evidence type="ECO:0000313" key="1">
    <source>
        <dbReference type="EMBL" id="ROV96981.1"/>
    </source>
</evidence>
<gene>
    <name evidence="1" type="ORF">VSDG_04142</name>
</gene>
<dbReference type="Proteomes" id="UP000284375">
    <property type="component" value="Unassembled WGS sequence"/>
</dbReference>
<comment type="caution">
    <text evidence="1">The sequence shown here is derived from an EMBL/GenBank/DDBJ whole genome shotgun (WGS) entry which is preliminary data.</text>
</comment>
<dbReference type="AlphaFoldDB" id="A0A423W120"/>
<sequence>MVGASLQSLPPPNVQCDNSTSSGVPSMFFEHTAVKFCHEMDKLPKQPVTHVEVTHRFNGSAHPRASDGTYTGYNISFELDVDHPFREGSCLLGYRILGMAIGCGGKGDLNNEMAAWGKWKGYGYRIGRSSNVSGPA</sequence>
<accession>A0A423W120</accession>
<proteinExistence type="predicted"/>
<dbReference type="EMBL" id="LJZO01000018">
    <property type="protein sequence ID" value="ROV96981.1"/>
    <property type="molecule type" value="Genomic_DNA"/>
</dbReference>
<organism evidence="1 2">
    <name type="scientific">Cytospora chrysosperma</name>
    <name type="common">Cytospora canker fungus</name>
    <name type="synonym">Sphaeria chrysosperma</name>
    <dbReference type="NCBI Taxonomy" id="252740"/>
    <lineage>
        <taxon>Eukaryota</taxon>
        <taxon>Fungi</taxon>
        <taxon>Dikarya</taxon>
        <taxon>Ascomycota</taxon>
        <taxon>Pezizomycotina</taxon>
        <taxon>Sordariomycetes</taxon>
        <taxon>Sordariomycetidae</taxon>
        <taxon>Diaporthales</taxon>
        <taxon>Cytosporaceae</taxon>
        <taxon>Cytospora</taxon>
    </lineage>
</organism>